<accession>A0A7J8AU87</accession>
<dbReference type="Proteomes" id="UP000585614">
    <property type="component" value="Unassembled WGS sequence"/>
</dbReference>
<name>A0A7J8AU87_RHIFE</name>
<dbReference type="InterPro" id="IPR032743">
    <property type="entry name" value="FAM47"/>
</dbReference>
<evidence type="ECO:0000256" key="2">
    <source>
        <dbReference type="SAM" id="MobiDB-lite"/>
    </source>
</evidence>
<proteinExistence type="inferred from homology"/>
<evidence type="ECO:0000313" key="4">
    <source>
        <dbReference type="Proteomes" id="UP000585614"/>
    </source>
</evidence>
<dbReference type="GO" id="GO:0045815">
    <property type="term" value="P:transcription initiation-coupled chromatin remodeling"/>
    <property type="evidence" value="ECO:0007669"/>
    <property type="project" value="TreeGrafter"/>
</dbReference>
<comment type="caution">
    <text evidence="3">The sequence shown here is derived from an EMBL/GenBank/DDBJ whole genome shotgun (WGS) entry which is preliminary data.</text>
</comment>
<feature type="region of interest" description="Disordered" evidence="2">
    <location>
        <begin position="1"/>
        <end position="20"/>
    </location>
</feature>
<dbReference type="AlphaFoldDB" id="A0A7J8AU87"/>
<evidence type="ECO:0000256" key="1">
    <source>
        <dbReference type="ARBA" id="ARBA00005277"/>
    </source>
</evidence>
<dbReference type="GO" id="GO:0000785">
    <property type="term" value="C:chromatin"/>
    <property type="evidence" value="ECO:0007669"/>
    <property type="project" value="TreeGrafter"/>
</dbReference>
<dbReference type="Pfam" id="PF14642">
    <property type="entry name" value="FAM47"/>
    <property type="match status" value="1"/>
</dbReference>
<organism evidence="3 4">
    <name type="scientific">Rhinolophus ferrumequinum</name>
    <name type="common">Greater horseshoe bat</name>
    <dbReference type="NCBI Taxonomy" id="59479"/>
    <lineage>
        <taxon>Eukaryota</taxon>
        <taxon>Metazoa</taxon>
        <taxon>Chordata</taxon>
        <taxon>Craniata</taxon>
        <taxon>Vertebrata</taxon>
        <taxon>Euteleostomi</taxon>
        <taxon>Mammalia</taxon>
        <taxon>Eutheria</taxon>
        <taxon>Laurasiatheria</taxon>
        <taxon>Chiroptera</taxon>
        <taxon>Yinpterochiroptera</taxon>
        <taxon>Rhinolophoidea</taxon>
        <taxon>Rhinolophidae</taxon>
        <taxon>Rhinolophinae</taxon>
        <taxon>Rhinolophus</taxon>
    </lineage>
</organism>
<gene>
    <name evidence="3" type="ORF">mRhiFer1_004951</name>
</gene>
<reference evidence="3 4" key="1">
    <citation type="journal article" date="2020" name="Nature">
        <title>Six reference-quality genomes reveal evolution of bat adaptations.</title>
        <authorList>
            <person name="Jebb D."/>
            <person name="Huang Z."/>
            <person name="Pippel M."/>
            <person name="Hughes G.M."/>
            <person name="Lavrichenko K."/>
            <person name="Devanna P."/>
            <person name="Winkler S."/>
            <person name="Jermiin L.S."/>
            <person name="Skirmuntt E.C."/>
            <person name="Katzourakis A."/>
            <person name="Burkitt-Gray L."/>
            <person name="Ray D.A."/>
            <person name="Sullivan K.A.M."/>
            <person name="Roscito J.G."/>
            <person name="Kirilenko B.M."/>
            <person name="Davalos L.M."/>
            <person name="Corthals A.P."/>
            <person name="Power M.L."/>
            <person name="Jones G."/>
            <person name="Ransome R.D."/>
            <person name="Dechmann D.K.N."/>
            <person name="Locatelli A.G."/>
            <person name="Puechmaille S.J."/>
            <person name="Fedrigo O."/>
            <person name="Jarvis E.D."/>
            <person name="Hiller M."/>
            <person name="Vernes S.C."/>
            <person name="Myers E.W."/>
            <person name="Teeling E.C."/>
        </authorList>
    </citation>
    <scope>NUCLEOTIDE SEQUENCE [LARGE SCALE GENOMIC DNA]</scope>
    <source>
        <strain evidence="3">MRhiFer1</strain>
        <tissue evidence="3">Lung</tissue>
    </source>
</reference>
<protein>
    <recommendedName>
        <fullName evidence="5">Family with sequence similarity 47 member E</fullName>
    </recommendedName>
</protein>
<dbReference type="EMBL" id="JACAGC010000001">
    <property type="protein sequence ID" value="KAF6389964.1"/>
    <property type="molecule type" value="Genomic_DNA"/>
</dbReference>
<evidence type="ECO:0000313" key="3">
    <source>
        <dbReference type="EMBL" id="KAF6389964.1"/>
    </source>
</evidence>
<dbReference type="PANTHER" id="PTHR46449:SF1">
    <property type="entry name" value="FAMILY WITH SEQUENCE SIMILARITY 47, MEMBER A-RELATED"/>
    <property type="match status" value="1"/>
</dbReference>
<sequence>MEDKKWLLRPQPRQPTPLGMNYKPWYQDKLPSKCFAKHKNKLLKFPSSLDGRRWIFVKEGLDDFRTGCPPCKNLITRGPKEGFLPVIAHRIPKPAPRKSRVKLPNKADLFSTLSPAQQARKAFVEDIEASLTKHPLAHYPNLEEVLPADLLLKVLKVLDPHRKLEDTWAYCQGTKKRRKSPTKLFKRRPTKVYLDLPKETPLLPSDNWLLGEKENKKSSTEDIPQRPPLCKTITRELTKFCRWTDTFGDLGIDEKFIMNYVTFDVHEDYKLNYDTGKIKKISQVPLGIKYSKQLDKTKEKKFSIQEENLEREDQKPQDLHTPSRVKMRYGAWYLKPKLWTKLINDEPLIDPKILLEAQGANLKPDILDDLYGTIAFKDFIESKGYRMPDVLEKVFIRKGWTYDAVTTPLHRTNILNLNAEGEDAKRGN</sequence>
<evidence type="ECO:0008006" key="5">
    <source>
        <dbReference type="Google" id="ProtNLM"/>
    </source>
</evidence>
<dbReference type="PANTHER" id="PTHR46449">
    <property type="entry name" value="ZGC:158260"/>
    <property type="match status" value="1"/>
</dbReference>
<comment type="similarity">
    <text evidence="1">Belongs to the FAM47 family.</text>
</comment>